<dbReference type="Proteomes" id="UP001199106">
    <property type="component" value="Unassembled WGS sequence"/>
</dbReference>
<reference evidence="3" key="1">
    <citation type="submission" date="2021-07" db="EMBL/GenBank/DDBJ databases">
        <title>Genome Resource of American Ginseng Black Spot Pathogen Alternaria panax.</title>
        <authorList>
            <person name="Qiu C."/>
            <person name="Wang W."/>
            <person name="Liu Z."/>
        </authorList>
    </citation>
    <scope>NUCLEOTIDE SEQUENCE</scope>
    <source>
        <strain evidence="3">BNCC115425</strain>
    </source>
</reference>
<evidence type="ECO:0000256" key="1">
    <source>
        <dbReference type="SAM" id="MobiDB-lite"/>
    </source>
</evidence>
<evidence type="ECO:0000313" key="3">
    <source>
        <dbReference type="EMBL" id="KAG9196025.1"/>
    </source>
</evidence>
<feature type="transmembrane region" description="Helical" evidence="2">
    <location>
        <begin position="93"/>
        <end position="114"/>
    </location>
</feature>
<keyword evidence="2" id="KW-0472">Membrane</keyword>
<feature type="region of interest" description="Disordered" evidence="1">
    <location>
        <begin position="171"/>
        <end position="224"/>
    </location>
</feature>
<dbReference type="EMBL" id="JAANER010000001">
    <property type="protein sequence ID" value="KAG9196025.1"/>
    <property type="molecule type" value="Genomic_DNA"/>
</dbReference>
<gene>
    <name evidence="3" type="ORF">G6011_01146</name>
</gene>
<keyword evidence="4" id="KW-1185">Reference proteome</keyword>
<feature type="transmembrane region" description="Helical" evidence="2">
    <location>
        <begin position="120"/>
        <end position="141"/>
    </location>
</feature>
<proteinExistence type="predicted"/>
<keyword evidence="2" id="KW-0812">Transmembrane</keyword>
<name>A0AAD4IK97_9PLEO</name>
<dbReference type="AlphaFoldDB" id="A0AAD4IK97"/>
<dbReference type="Pfam" id="PF16015">
    <property type="entry name" value="Promethin"/>
    <property type="match status" value="1"/>
</dbReference>
<comment type="caution">
    <text evidence="3">The sequence shown here is derived from an EMBL/GenBank/DDBJ whole genome shotgun (WGS) entry which is preliminary data.</text>
</comment>
<feature type="transmembrane region" description="Helical" evidence="2">
    <location>
        <begin position="60"/>
        <end position="81"/>
    </location>
</feature>
<accession>A0AAD4IK97</accession>
<organism evidence="3 4">
    <name type="scientific">Alternaria panax</name>
    <dbReference type="NCBI Taxonomy" id="48097"/>
    <lineage>
        <taxon>Eukaryota</taxon>
        <taxon>Fungi</taxon>
        <taxon>Dikarya</taxon>
        <taxon>Ascomycota</taxon>
        <taxon>Pezizomycotina</taxon>
        <taxon>Dothideomycetes</taxon>
        <taxon>Pleosporomycetidae</taxon>
        <taxon>Pleosporales</taxon>
        <taxon>Pleosporineae</taxon>
        <taxon>Pleosporaceae</taxon>
        <taxon>Alternaria</taxon>
        <taxon>Alternaria sect. Panax</taxon>
    </lineage>
</organism>
<evidence type="ECO:0000313" key="4">
    <source>
        <dbReference type="Proteomes" id="UP001199106"/>
    </source>
</evidence>
<protein>
    <submittedName>
        <fullName evidence="3">Uncharacterized protein</fullName>
    </submittedName>
</protein>
<sequence>MPTVLQTAGDMVDNLGNKIHYTTRRVGDQIETTTNQVLPPKQREHMLERAREYAHQNPKAAAFLATQTALTGLPLVLFLAFATTTLLVSLSTCLFLGLLVSIAITFFLVGFALLFVVPTIIIASCSATFIFIWGFVGYIILRRFNEGEEPAKLGTRVGDKLHKLTGGRSGYFQGDTTSEESGRDRNVVGAGNPAKGHDGGAGHAYSGVSSSTSDGGPVNGVNGTRGAVEWERKWDGVKSEPVVLDTENVFEVLKAVSKFPVPKKYVPNDSNQEAPVS</sequence>
<keyword evidence="2" id="KW-1133">Transmembrane helix</keyword>
<evidence type="ECO:0000256" key="2">
    <source>
        <dbReference type="SAM" id="Phobius"/>
    </source>
</evidence>